<dbReference type="Gramene" id="KCW73771">
    <property type="protein sequence ID" value="KCW73771"/>
    <property type="gene ID" value="EUGRSUZ_E02372"/>
</dbReference>
<name>A0A059C6E2_EUCGR</name>
<dbReference type="eggNOG" id="KOG4658">
    <property type="taxonomic scope" value="Eukaryota"/>
</dbReference>
<organism evidence="8">
    <name type="scientific">Eucalyptus grandis</name>
    <name type="common">Flooded gum</name>
    <dbReference type="NCBI Taxonomy" id="71139"/>
    <lineage>
        <taxon>Eukaryota</taxon>
        <taxon>Viridiplantae</taxon>
        <taxon>Streptophyta</taxon>
        <taxon>Embryophyta</taxon>
        <taxon>Tracheophyta</taxon>
        <taxon>Spermatophyta</taxon>
        <taxon>Magnoliopsida</taxon>
        <taxon>eudicotyledons</taxon>
        <taxon>Gunneridae</taxon>
        <taxon>Pentapetalae</taxon>
        <taxon>rosids</taxon>
        <taxon>malvids</taxon>
        <taxon>Myrtales</taxon>
        <taxon>Myrtaceae</taxon>
        <taxon>Myrtoideae</taxon>
        <taxon>Eucalypteae</taxon>
        <taxon>Eucalyptus</taxon>
    </lineage>
</organism>
<keyword evidence="2" id="KW-0547">Nucleotide-binding</keyword>
<dbReference type="InterPro" id="IPR032675">
    <property type="entry name" value="LRR_dom_sf"/>
</dbReference>
<dbReference type="OMA" id="IRATHCT"/>
<dbReference type="SUPFAM" id="SSF52540">
    <property type="entry name" value="P-loop containing nucleoside triphosphate hydrolases"/>
    <property type="match status" value="1"/>
</dbReference>
<dbReference type="Pfam" id="PF23559">
    <property type="entry name" value="WHD_DRP"/>
    <property type="match status" value="1"/>
</dbReference>
<evidence type="ECO:0000313" key="8">
    <source>
        <dbReference type="EMBL" id="KCW73771.1"/>
    </source>
</evidence>
<dbReference type="PANTHER" id="PTHR23155:SF1205">
    <property type="entry name" value="DISEASE RESISTANCE PROTEIN RPM1"/>
    <property type="match status" value="1"/>
</dbReference>
<dbReference type="InterPro" id="IPR055414">
    <property type="entry name" value="LRR_R13L4/SHOC2-like"/>
</dbReference>
<evidence type="ECO:0000256" key="3">
    <source>
        <dbReference type="ARBA" id="ARBA00022821"/>
    </source>
</evidence>
<gene>
    <name evidence="8" type="ORF">EUGRSUZ_E02372</name>
</gene>
<dbReference type="CDD" id="cd14798">
    <property type="entry name" value="RX-CC_like"/>
    <property type="match status" value="1"/>
</dbReference>
<dbReference type="GO" id="GO:0043531">
    <property type="term" value="F:ADP binding"/>
    <property type="evidence" value="ECO:0007669"/>
    <property type="project" value="InterPro"/>
</dbReference>
<dbReference type="InterPro" id="IPR058922">
    <property type="entry name" value="WHD_DRP"/>
</dbReference>
<dbReference type="InterPro" id="IPR002182">
    <property type="entry name" value="NB-ARC"/>
</dbReference>
<feature type="domain" description="NB-ARC" evidence="4">
    <location>
        <begin position="171"/>
        <end position="342"/>
    </location>
</feature>
<feature type="domain" description="Disease resistance N-terminal" evidence="5">
    <location>
        <begin position="5"/>
        <end position="93"/>
    </location>
</feature>
<dbReference type="InterPro" id="IPR044974">
    <property type="entry name" value="Disease_R_plants"/>
</dbReference>
<keyword evidence="1" id="KW-0677">Repeat</keyword>
<dbReference type="Gene3D" id="1.20.5.4130">
    <property type="match status" value="1"/>
</dbReference>
<dbReference type="STRING" id="71139.A0A059C6E2"/>
<protein>
    <submittedName>
        <fullName evidence="8">Uncharacterized protein</fullName>
    </submittedName>
</protein>
<evidence type="ECO:0000259" key="6">
    <source>
        <dbReference type="Pfam" id="PF23559"/>
    </source>
</evidence>
<dbReference type="Gene3D" id="1.10.10.10">
    <property type="entry name" value="Winged helix-like DNA-binding domain superfamily/Winged helix DNA-binding domain"/>
    <property type="match status" value="1"/>
</dbReference>
<feature type="domain" description="Disease resistance protein winged helix" evidence="6">
    <location>
        <begin position="426"/>
        <end position="495"/>
    </location>
</feature>
<dbReference type="InParanoid" id="A0A059C6E2"/>
<dbReference type="Gene3D" id="3.80.10.10">
    <property type="entry name" value="Ribonuclease Inhibitor"/>
    <property type="match status" value="1"/>
</dbReference>
<dbReference type="Pfam" id="PF00931">
    <property type="entry name" value="NB-ARC"/>
    <property type="match status" value="1"/>
</dbReference>
<dbReference type="FunFam" id="1.10.10.10:FF:000322">
    <property type="entry name" value="Probable disease resistance protein At1g63360"/>
    <property type="match status" value="1"/>
</dbReference>
<dbReference type="InterPro" id="IPR041118">
    <property type="entry name" value="Rx_N"/>
</dbReference>
<dbReference type="FunFam" id="3.40.50.300:FF:001091">
    <property type="entry name" value="Probable disease resistance protein At1g61300"/>
    <property type="match status" value="1"/>
</dbReference>
<dbReference type="Pfam" id="PF18052">
    <property type="entry name" value="Rx_N"/>
    <property type="match status" value="1"/>
</dbReference>
<dbReference type="FunCoup" id="A0A059C6E2">
    <property type="interactions" value="525"/>
</dbReference>
<evidence type="ECO:0000259" key="5">
    <source>
        <dbReference type="Pfam" id="PF18052"/>
    </source>
</evidence>
<dbReference type="Gene3D" id="1.10.8.430">
    <property type="entry name" value="Helical domain of apoptotic protease-activating factors"/>
    <property type="match status" value="1"/>
</dbReference>
<feature type="domain" description="Disease resistance R13L4/SHOC-2-like LRR" evidence="7">
    <location>
        <begin position="542"/>
        <end position="796"/>
    </location>
</feature>
<evidence type="ECO:0000256" key="2">
    <source>
        <dbReference type="ARBA" id="ARBA00022741"/>
    </source>
</evidence>
<dbReference type="AlphaFoldDB" id="A0A059C6E2"/>
<dbReference type="Gene3D" id="3.40.50.300">
    <property type="entry name" value="P-loop containing nucleotide triphosphate hydrolases"/>
    <property type="match status" value="1"/>
</dbReference>
<evidence type="ECO:0000256" key="1">
    <source>
        <dbReference type="ARBA" id="ARBA00022737"/>
    </source>
</evidence>
<dbReference type="PANTHER" id="PTHR23155">
    <property type="entry name" value="DISEASE RESISTANCE PROTEIN RP"/>
    <property type="match status" value="1"/>
</dbReference>
<dbReference type="SUPFAM" id="SSF52058">
    <property type="entry name" value="L domain-like"/>
    <property type="match status" value="1"/>
</dbReference>
<dbReference type="GO" id="GO:0006952">
    <property type="term" value="P:defense response"/>
    <property type="evidence" value="ECO:0007669"/>
    <property type="project" value="UniProtKB-KW"/>
</dbReference>
<proteinExistence type="predicted"/>
<dbReference type="GO" id="GO:0051707">
    <property type="term" value="P:response to other organism"/>
    <property type="evidence" value="ECO:0007669"/>
    <property type="project" value="UniProtKB-ARBA"/>
</dbReference>
<dbReference type="InterPro" id="IPR042197">
    <property type="entry name" value="Apaf_helical"/>
</dbReference>
<sequence length="800" mass="91732">MTESAVSSLLEKLAMFVEKEMNLWKGVSGEIELIRDEFERMKAFLERAESLKDDHPDLKVWVKQVRDVAYDVDDILDEFMLNLGRDHGDGVMKYLHKIKLSIKNLKERHQLSSKIIDIKTRVISIGEGHRRYHFQSYCTEQSAIASTKGTSWHDLREDAFPVEEGELVGIDKPKEELIKWLVDREPGLKVVSILGMGTTLAKGVYDNHQVKAYFQSHAWISVSQSYTIQDILRDMIEQLRGEIKQQVPKGIESMNSMQLKQIVKEFLQQKRYVIVLDDVWNLEALEGIKNALPNGSSCSRIIITTCIADIANVPSNQSKVYNRQPLSPEESWSLFYKKAFRGNPCPPHLEHLSQQILKKCEGLPLAIVAIGGLLFAKDVQEWEMITCSLGAEIESNNMMQIFRKILSLSYNDLHYNLKSCFLYLGVFPEDHVIECMRLICLWIVEGFVEEREGMTQDEVGQRYLKELINGSLVQIAETTLDGRLKSCRVHDLMRESILSKLRDENFVSFASKHKAQLQERVRRLLVQYTCNETLKWLNLLSLRSLLIFELEKLSSLDENFVPSGCRLLRVLDLGDSSLPKFPQQILVMFHLKYLSLRRTKVCIIPKSIGKLQNLETLDLKHTLVSEVPMEITKLKKLQHLLVYSYALITTPQTFGLRKGFSAPQGIEVLASLQKLSSVKARGGRRKNTMQELGELSQLRRLGVSNIRKDDAKELCHSLEKITNLRSLCVTTESESEVIDLDFLSSCPPLLRTLNIEGCLRKLPHWLPLLNNLARVRLIWTRLKSSPLIAFRNLPNLVEHI</sequence>
<dbReference type="PRINTS" id="PR00364">
    <property type="entry name" value="DISEASERSIST"/>
</dbReference>
<evidence type="ECO:0000259" key="7">
    <source>
        <dbReference type="Pfam" id="PF23598"/>
    </source>
</evidence>
<evidence type="ECO:0000259" key="4">
    <source>
        <dbReference type="Pfam" id="PF00931"/>
    </source>
</evidence>
<reference evidence="8" key="1">
    <citation type="submission" date="2013-07" db="EMBL/GenBank/DDBJ databases">
        <title>The genome of Eucalyptus grandis.</title>
        <authorList>
            <person name="Schmutz J."/>
            <person name="Hayes R."/>
            <person name="Myburg A."/>
            <person name="Tuskan G."/>
            <person name="Grattapaglia D."/>
            <person name="Rokhsar D.S."/>
        </authorList>
    </citation>
    <scope>NUCLEOTIDE SEQUENCE</scope>
    <source>
        <tissue evidence="8">Leaf extractions</tissue>
    </source>
</reference>
<dbReference type="EMBL" id="KK198757">
    <property type="protein sequence ID" value="KCW73771.1"/>
    <property type="molecule type" value="Genomic_DNA"/>
</dbReference>
<dbReference type="Pfam" id="PF23598">
    <property type="entry name" value="LRR_14"/>
    <property type="match status" value="1"/>
</dbReference>
<dbReference type="InterPro" id="IPR038005">
    <property type="entry name" value="RX-like_CC"/>
</dbReference>
<dbReference type="InterPro" id="IPR027417">
    <property type="entry name" value="P-loop_NTPase"/>
</dbReference>
<dbReference type="InterPro" id="IPR036388">
    <property type="entry name" value="WH-like_DNA-bd_sf"/>
</dbReference>
<keyword evidence="3" id="KW-0611">Plant defense</keyword>
<accession>A0A059C6E2</accession>